<dbReference type="InterPro" id="IPR001669">
    <property type="entry name" value="Arg_repress"/>
</dbReference>
<sequence length="154" mass="17273">MNELEKDNGKIRRQKTILKLIRKQPITTQTMLKEYLSREGIDVTQATLSRDIREMNLIKGVSGEGYIQSSIISRHQISHRLFVLFSMAVRAVEQSGNVIVIDCEPGMAASVCTVIDELGWNEIVGTIAGNNTIFVITREGTSYQLAEQFKNINS</sequence>
<dbReference type="GO" id="GO:0006526">
    <property type="term" value="P:L-arginine biosynthetic process"/>
    <property type="evidence" value="ECO:0007669"/>
    <property type="project" value="UniProtKB-UniPathway"/>
</dbReference>
<dbReference type="SUPFAM" id="SSF55252">
    <property type="entry name" value="C-terminal domain of arginine repressor"/>
    <property type="match status" value="1"/>
</dbReference>
<dbReference type="Proteomes" id="UP000260680">
    <property type="component" value="Unassembled WGS sequence"/>
</dbReference>
<evidence type="ECO:0000256" key="7">
    <source>
        <dbReference type="HAMAP-Rule" id="MF_00173"/>
    </source>
</evidence>
<dbReference type="InterPro" id="IPR036390">
    <property type="entry name" value="WH_DNA-bd_sf"/>
</dbReference>
<keyword evidence="5 7" id="KW-0238">DNA-binding</keyword>
<reference evidence="10 13" key="2">
    <citation type="journal article" date="2024" name="Int. J. Syst. Evol. Microbiol.">
        <title>Lacrimispora brassicae sp. nov. isolated from fermented cabbage, and proposal of Clostridium indicum Gundawar et al. 2019 and Clostridium methoxybenzovorans Mechichi et al. 1999 as heterotypic synonyms of Lacrimispora amygdalina (Parshina et al. 2003) Haas and Blanchard 2020 and Lacrimispora indolis (McClung and McCoy 1957) Haas and Blanchard 2020, respectively.</title>
        <authorList>
            <person name="Kobayashi H."/>
            <person name="Tanizawa Y."/>
            <person name="Sakamoto M."/>
            <person name="Ohkuma M."/>
            <person name="Tohno M."/>
        </authorList>
    </citation>
    <scope>NUCLEOTIDE SEQUENCE [LARGE SCALE GENOMIC DNA]</scope>
    <source>
        <strain evidence="10 13">DSM 12857</strain>
    </source>
</reference>
<dbReference type="Gene3D" id="3.30.1360.40">
    <property type="match status" value="1"/>
</dbReference>
<dbReference type="GO" id="GO:0003700">
    <property type="term" value="F:DNA-binding transcription factor activity"/>
    <property type="evidence" value="ECO:0007669"/>
    <property type="project" value="UniProtKB-UniRule"/>
</dbReference>
<dbReference type="InterPro" id="IPR020900">
    <property type="entry name" value="Arg_repress_DNA-bd"/>
</dbReference>
<dbReference type="GO" id="GO:0003677">
    <property type="term" value="F:DNA binding"/>
    <property type="evidence" value="ECO:0007669"/>
    <property type="project" value="UniProtKB-KW"/>
</dbReference>
<dbReference type="InterPro" id="IPR036251">
    <property type="entry name" value="Arg_repress_C_sf"/>
</dbReference>
<keyword evidence="4 7" id="KW-0805">Transcription regulation</keyword>
<dbReference type="SUPFAM" id="SSF46785">
    <property type="entry name" value="Winged helix' DNA-binding domain"/>
    <property type="match status" value="1"/>
</dbReference>
<proteinExistence type="inferred from homology"/>
<comment type="pathway">
    <text evidence="7">Amino-acid biosynthesis; L-arginine biosynthesis [regulation].</text>
</comment>
<dbReference type="AlphaFoldDB" id="A0A3E2NBM4"/>
<protein>
    <recommendedName>
        <fullName evidence="7">Arginine repressor</fullName>
    </recommendedName>
</protein>
<accession>A0A3E2NBM4</accession>
<dbReference type="GO" id="GO:1900079">
    <property type="term" value="P:regulation of arginine biosynthetic process"/>
    <property type="evidence" value="ECO:0007669"/>
    <property type="project" value="UniProtKB-UniRule"/>
</dbReference>
<dbReference type="Pfam" id="PF01316">
    <property type="entry name" value="Arg_repressor"/>
    <property type="match status" value="1"/>
</dbReference>
<keyword evidence="7" id="KW-0678">Repressor</keyword>
<evidence type="ECO:0000256" key="3">
    <source>
        <dbReference type="ARBA" id="ARBA00022490"/>
    </source>
</evidence>
<keyword evidence="7" id="KW-0055">Arginine biosynthesis</keyword>
<reference evidence="11 12" key="1">
    <citation type="submission" date="2018-07" db="EMBL/GenBank/DDBJ databases">
        <title>New species, Clostridium PI-S10-A1B.</title>
        <authorList>
            <person name="Krishna G."/>
            <person name="Summeta K."/>
            <person name="Shikha S."/>
            <person name="Prabhu P.B."/>
            <person name="Suresh K."/>
        </authorList>
    </citation>
    <scope>NUCLEOTIDE SEQUENCE [LARGE SCALE GENOMIC DNA]</scope>
    <source>
        <strain evidence="11 12">PI-S10-A1B</strain>
    </source>
</reference>
<keyword evidence="3 7" id="KW-0963">Cytoplasm</keyword>
<dbReference type="PANTHER" id="PTHR34471">
    <property type="entry name" value="ARGININE REPRESSOR"/>
    <property type="match status" value="1"/>
</dbReference>
<gene>
    <name evidence="7" type="primary">argR</name>
    <name evidence="10" type="synonym">argR_2</name>
    <name evidence="11" type="ORF">DS742_13305</name>
    <name evidence="10" type="ORF">LAD12857_46770</name>
</gene>
<dbReference type="InterPro" id="IPR036388">
    <property type="entry name" value="WH-like_DNA-bd_sf"/>
</dbReference>
<dbReference type="Pfam" id="PF02863">
    <property type="entry name" value="Arg_repressor_C"/>
    <property type="match status" value="1"/>
</dbReference>
<organism evidence="11 12">
    <name type="scientific">Lacrimispora amygdalina</name>
    <dbReference type="NCBI Taxonomy" id="253257"/>
    <lineage>
        <taxon>Bacteria</taxon>
        <taxon>Bacillati</taxon>
        <taxon>Bacillota</taxon>
        <taxon>Clostridia</taxon>
        <taxon>Lachnospirales</taxon>
        <taxon>Lachnospiraceae</taxon>
        <taxon>Lacrimispora</taxon>
    </lineage>
</organism>
<name>A0A3E2NBM4_9FIRM</name>
<evidence type="ECO:0000313" key="10">
    <source>
        <dbReference type="EMBL" id="GLB32754.1"/>
    </source>
</evidence>
<keyword evidence="13" id="KW-1185">Reference proteome</keyword>
<comment type="caution">
    <text evidence="11">The sequence shown here is derived from an EMBL/GenBank/DDBJ whole genome shotgun (WGS) entry which is preliminary data.</text>
</comment>
<keyword evidence="7" id="KW-0028">Amino-acid biosynthesis</keyword>
<dbReference type="GO" id="GO:0051259">
    <property type="term" value="P:protein complex oligomerization"/>
    <property type="evidence" value="ECO:0007669"/>
    <property type="project" value="InterPro"/>
</dbReference>
<feature type="domain" description="Arginine repressor C-terminal" evidence="9">
    <location>
        <begin position="86"/>
        <end position="143"/>
    </location>
</feature>
<comment type="similarity">
    <text evidence="2 7">Belongs to the ArgR family.</text>
</comment>
<feature type="domain" description="Arginine repressor DNA-binding" evidence="8">
    <location>
        <begin position="10"/>
        <end position="60"/>
    </location>
</feature>
<evidence type="ECO:0000259" key="8">
    <source>
        <dbReference type="Pfam" id="PF01316"/>
    </source>
</evidence>
<dbReference type="Proteomes" id="UP001419084">
    <property type="component" value="Unassembled WGS sequence"/>
</dbReference>
<dbReference type="EMBL" id="BRPJ01000100">
    <property type="protein sequence ID" value="GLB32754.1"/>
    <property type="molecule type" value="Genomic_DNA"/>
</dbReference>
<comment type="function">
    <text evidence="7">Regulates arginine biosynthesis genes.</text>
</comment>
<dbReference type="OrthoDB" id="9807089at2"/>
<dbReference type="GO" id="GO:0005737">
    <property type="term" value="C:cytoplasm"/>
    <property type="evidence" value="ECO:0007669"/>
    <property type="project" value="UniProtKB-SubCell"/>
</dbReference>
<dbReference type="PRINTS" id="PR01467">
    <property type="entry name" value="ARGREPRESSOR"/>
</dbReference>
<evidence type="ECO:0000256" key="4">
    <source>
        <dbReference type="ARBA" id="ARBA00023015"/>
    </source>
</evidence>
<evidence type="ECO:0000256" key="2">
    <source>
        <dbReference type="ARBA" id="ARBA00008316"/>
    </source>
</evidence>
<comment type="subcellular location">
    <subcellularLocation>
        <location evidence="1 7">Cytoplasm</location>
    </subcellularLocation>
</comment>
<evidence type="ECO:0000256" key="1">
    <source>
        <dbReference type="ARBA" id="ARBA00004496"/>
    </source>
</evidence>
<evidence type="ECO:0000256" key="6">
    <source>
        <dbReference type="ARBA" id="ARBA00023163"/>
    </source>
</evidence>
<dbReference type="EMBL" id="QOHO01000038">
    <property type="protein sequence ID" value="RFZ78437.1"/>
    <property type="molecule type" value="Genomic_DNA"/>
</dbReference>
<dbReference type="InterPro" id="IPR020899">
    <property type="entry name" value="Arg_repress_C"/>
</dbReference>
<keyword evidence="6 7" id="KW-0804">Transcription</keyword>
<dbReference type="Gene3D" id="1.10.10.10">
    <property type="entry name" value="Winged helix-like DNA-binding domain superfamily/Winged helix DNA-binding domain"/>
    <property type="match status" value="1"/>
</dbReference>
<dbReference type="PANTHER" id="PTHR34471:SF1">
    <property type="entry name" value="ARGININE REPRESSOR"/>
    <property type="match status" value="1"/>
</dbReference>
<dbReference type="UniPathway" id="UPA00068"/>
<evidence type="ECO:0000256" key="5">
    <source>
        <dbReference type="ARBA" id="ARBA00023125"/>
    </source>
</evidence>
<dbReference type="HAMAP" id="MF_00173">
    <property type="entry name" value="Arg_repressor"/>
    <property type="match status" value="1"/>
</dbReference>
<evidence type="ECO:0000313" key="12">
    <source>
        <dbReference type="Proteomes" id="UP000260680"/>
    </source>
</evidence>
<dbReference type="RefSeq" id="WP_117417477.1">
    <property type="nucleotide sequence ID" value="NZ_BRPJ01000100.1"/>
</dbReference>
<evidence type="ECO:0000313" key="13">
    <source>
        <dbReference type="Proteomes" id="UP001419084"/>
    </source>
</evidence>
<dbReference type="GO" id="GO:0034618">
    <property type="term" value="F:arginine binding"/>
    <property type="evidence" value="ECO:0007669"/>
    <property type="project" value="InterPro"/>
</dbReference>
<evidence type="ECO:0000313" key="11">
    <source>
        <dbReference type="EMBL" id="RFZ78437.1"/>
    </source>
</evidence>
<evidence type="ECO:0000259" key="9">
    <source>
        <dbReference type="Pfam" id="PF02863"/>
    </source>
</evidence>